<dbReference type="Proteomes" id="UP000075886">
    <property type="component" value="Unassembled WGS sequence"/>
</dbReference>
<keyword evidence="4" id="KW-1185">Reference proteome</keyword>
<dbReference type="AlphaFoldDB" id="A0A182Q510"/>
<feature type="compositionally biased region" description="Basic residues" evidence="1">
    <location>
        <begin position="141"/>
        <end position="152"/>
    </location>
</feature>
<dbReference type="VEuPathDB" id="VectorBase:AFAF003202"/>
<keyword evidence="2" id="KW-0732">Signal</keyword>
<sequence>MLVQRAALTLPIVLALFVGSGWALPNRKVAEESDGAVSTKDHYDPQCLPLDFFEKEDDAKEGKSIRAKREEAEIVAAEEPKDEEQEIVAQPGYVVPAGRRRLCFGRRRNFTAGCGPPRSAYRVKNFVMGPNPAFQPIQRPGRARKIRPKPKD</sequence>
<feature type="signal peptide" evidence="2">
    <location>
        <begin position="1"/>
        <end position="23"/>
    </location>
</feature>
<feature type="region of interest" description="Disordered" evidence="1">
    <location>
        <begin position="131"/>
        <end position="152"/>
    </location>
</feature>
<proteinExistence type="predicted"/>
<accession>A0A182Q510</accession>
<organism evidence="3 4">
    <name type="scientific">Anopheles farauti</name>
    <dbReference type="NCBI Taxonomy" id="69004"/>
    <lineage>
        <taxon>Eukaryota</taxon>
        <taxon>Metazoa</taxon>
        <taxon>Ecdysozoa</taxon>
        <taxon>Arthropoda</taxon>
        <taxon>Hexapoda</taxon>
        <taxon>Insecta</taxon>
        <taxon>Pterygota</taxon>
        <taxon>Neoptera</taxon>
        <taxon>Endopterygota</taxon>
        <taxon>Diptera</taxon>
        <taxon>Nematocera</taxon>
        <taxon>Culicoidea</taxon>
        <taxon>Culicidae</taxon>
        <taxon>Anophelinae</taxon>
        <taxon>Anopheles</taxon>
    </lineage>
</organism>
<dbReference type="EnsemblMetazoa" id="AFAF003202-RA">
    <property type="protein sequence ID" value="AFAF003202-PA"/>
    <property type="gene ID" value="AFAF003202"/>
</dbReference>
<evidence type="ECO:0000256" key="1">
    <source>
        <dbReference type="SAM" id="MobiDB-lite"/>
    </source>
</evidence>
<evidence type="ECO:0000313" key="3">
    <source>
        <dbReference type="EnsemblMetazoa" id="AFAF003202-PA"/>
    </source>
</evidence>
<feature type="chain" id="PRO_5008132385" evidence="2">
    <location>
        <begin position="24"/>
        <end position="152"/>
    </location>
</feature>
<name>A0A182Q510_9DIPT</name>
<evidence type="ECO:0000256" key="2">
    <source>
        <dbReference type="SAM" id="SignalP"/>
    </source>
</evidence>
<evidence type="ECO:0000313" key="4">
    <source>
        <dbReference type="Proteomes" id="UP000075886"/>
    </source>
</evidence>
<protein>
    <submittedName>
        <fullName evidence="3">Uncharacterized protein</fullName>
    </submittedName>
</protein>
<dbReference type="EMBL" id="AXCN02000560">
    <property type="status" value="NOT_ANNOTATED_CDS"/>
    <property type="molecule type" value="Genomic_DNA"/>
</dbReference>
<reference evidence="3" key="2">
    <citation type="submission" date="2020-05" db="UniProtKB">
        <authorList>
            <consortium name="EnsemblMetazoa"/>
        </authorList>
    </citation>
    <scope>IDENTIFICATION</scope>
    <source>
        <strain evidence="3">FAR1</strain>
    </source>
</reference>
<reference evidence="4" key="1">
    <citation type="submission" date="2014-01" db="EMBL/GenBank/DDBJ databases">
        <title>The Genome Sequence of Anopheles farauti FAR1 (V2).</title>
        <authorList>
            <consortium name="The Broad Institute Genomics Platform"/>
            <person name="Neafsey D.E."/>
            <person name="Besansky N."/>
            <person name="Howell P."/>
            <person name="Walton C."/>
            <person name="Young S.K."/>
            <person name="Zeng Q."/>
            <person name="Gargeya S."/>
            <person name="Fitzgerald M."/>
            <person name="Haas B."/>
            <person name="Abouelleil A."/>
            <person name="Allen A.W."/>
            <person name="Alvarado L."/>
            <person name="Arachchi H.M."/>
            <person name="Berlin A.M."/>
            <person name="Chapman S.B."/>
            <person name="Gainer-Dewar J."/>
            <person name="Goldberg J."/>
            <person name="Griggs A."/>
            <person name="Gujja S."/>
            <person name="Hansen M."/>
            <person name="Howarth C."/>
            <person name="Imamovic A."/>
            <person name="Ireland A."/>
            <person name="Larimer J."/>
            <person name="McCowan C."/>
            <person name="Murphy C."/>
            <person name="Pearson M."/>
            <person name="Poon T.W."/>
            <person name="Priest M."/>
            <person name="Roberts A."/>
            <person name="Saif S."/>
            <person name="Shea T."/>
            <person name="Sisk P."/>
            <person name="Sykes S."/>
            <person name="Wortman J."/>
            <person name="Nusbaum C."/>
            <person name="Birren B."/>
        </authorList>
    </citation>
    <scope>NUCLEOTIDE SEQUENCE [LARGE SCALE GENOMIC DNA]</scope>
    <source>
        <strain evidence="4">FAR1</strain>
    </source>
</reference>